<dbReference type="InterPro" id="IPR010982">
    <property type="entry name" value="Lambda_DNA-bd_dom_sf"/>
</dbReference>
<dbReference type="PROSITE" id="PS50943">
    <property type="entry name" value="HTH_CROC1"/>
    <property type="match status" value="1"/>
</dbReference>
<gene>
    <name evidence="2" type="ORF">SAMN04488503_2221</name>
</gene>
<accession>A0A239AU13</accession>
<dbReference type="AlphaFoldDB" id="A0A239AU13"/>
<evidence type="ECO:0000259" key="1">
    <source>
        <dbReference type="PROSITE" id="PS50943"/>
    </source>
</evidence>
<reference evidence="2 3" key="1">
    <citation type="submission" date="2017-06" db="EMBL/GenBank/DDBJ databases">
        <authorList>
            <person name="Kim H.J."/>
            <person name="Triplett B.A."/>
        </authorList>
    </citation>
    <scope>NUCLEOTIDE SEQUENCE [LARGE SCALE GENOMIC DNA]</scope>
    <source>
        <strain evidence="2 3">DSM 13116</strain>
    </source>
</reference>
<dbReference type="SMART" id="SM00530">
    <property type="entry name" value="HTH_XRE"/>
    <property type="match status" value="1"/>
</dbReference>
<name>A0A239AU13_9BACT</name>
<dbReference type="SUPFAM" id="SSF47413">
    <property type="entry name" value="lambda repressor-like DNA-binding domains"/>
    <property type="match status" value="1"/>
</dbReference>
<proteinExistence type="predicted"/>
<protein>
    <recommendedName>
        <fullName evidence="1">HTH cro/C1-type domain-containing protein</fullName>
    </recommendedName>
</protein>
<dbReference type="InterPro" id="IPR001387">
    <property type="entry name" value="Cro/C1-type_HTH"/>
</dbReference>
<feature type="domain" description="HTH cro/C1-type" evidence="1">
    <location>
        <begin position="23"/>
        <end position="66"/>
    </location>
</feature>
<organism evidence="2 3">
    <name type="scientific">Humidesulfovibrio mexicanus</name>
    <dbReference type="NCBI Taxonomy" id="147047"/>
    <lineage>
        <taxon>Bacteria</taxon>
        <taxon>Pseudomonadati</taxon>
        <taxon>Thermodesulfobacteriota</taxon>
        <taxon>Desulfovibrionia</taxon>
        <taxon>Desulfovibrionales</taxon>
        <taxon>Desulfovibrionaceae</taxon>
        <taxon>Humidesulfovibrio</taxon>
    </lineage>
</organism>
<dbReference type="Gene3D" id="1.10.260.40">
    <property type="entry name" value="lambda repressor-like DNA-binding domains"/>
    <property type="match status" value="1"/>
</dbReference>
<dbReference type="GO" id="GO:0003677">
    <property type="term" value="F:DNA binding"/>
    <property type="evidence" value="ECO:0007669"/>
    <property type="project" value="InterPro"/>
</dbReference>
<evidence type="ECO:0000313" key="2">
    <source>
        <dbReference type="EMBL" id="SNR99097.1"/>
    </source>
</evidence>
<sequence>MGIHEDAVKALNKLLKDLGRGGQSRVAERSGIAVSQVKRLADGTRNVGFETASAILDAIGGRIVFLGEKGQQEEVAVGQDTPGVVQSQLQLPESYSFIPRLVDVNISCGMSELETLKALSAALQAKIKSLEEATAGREKDAAV</sequence>
<evidence type="ECO:0000313" key="3">
    <source>
        <dbReference type="Proteomes" id="UP000198324"/>
    </source>
</evidence>
<dbReference type="Proteomes" id="UP000198324">
    <property type="component" value="Unassembled WGS sequence"/>
</dbReference>
<keyword evidence="3" id="KW-1185">Reference proteome</keyword>
<dbReference type="EMBL" id="FZOC01000004">
    <property type="protein sequence ID" value="SNR99097.1"/>
    <property type="molecule type" value="Genomic_DNA"/>
</dbReference>